<dbReference type="GO" id="GO:0004175">
    <property type="term" value="F:endopeptidase activity"/>
    <property type="evidence" value="ECO:0007669"/>
    <property type="project" value="TreeGrafter"/>
</dbReference>
<dbReference type="PROSITE" id="PS50106">
    <property type="entry name" value="PDZ"/>
    <property type="match status" value="1"/>
</dbReference>
<feature type="signal peptide" evidence="1">
    <location>
        <begin position="1"/>
        <end position="26"/>
    </location>
</feature>
<dbReference type="SUPFAM" id="SSF52096">
    <property type="entry name" value="ClpP/crotonase"/>
    <property type="match status" value="1"/>
</dbReference>
<dbReference type="InterPro" id="IPR041613">
    <property type="entry name" value="Pept_S41_N"/>
</dbReference>
<dbReference type="InterPro" id="IPR001478">
    <property type="entry name" value="PDZ"/>
</dbReference>
<dbReference type="InterPro" id="IPR005151">
    <property type="entry name" value="Tail-specific_protease"/>
</dbReference>
<dbReference type="Gene3D" id="3.30.750.170">
    <property type="match status" value="1"/>
</dbReference>
<proteinExistence type="predicted"/>
<accession>A0A1M5GMJ8</accession>
<feature type="domain" description="PDZ" evidence="2">
    <location>
        <begin position="109"/>
        <end position="156"/>
    </location>
</feature>
<dbReference type="AlphaFoldDB" id="A0A1M5GMJ8"/>
<dbReference type="PANTHER" id="PTHR32060">
    <property type="entry name" value="TAIL-SPECIFIC PROTEASE"/>
    <property type="match status" value="1"/>
</dbReference>
<dbReference type="Gene3D" id="2.30.42.10">
    <property type="match status" value="1"/>
</dbReference>
<protein>
    <submittedName>
        <fullName evidence="3">PDZ domain-containing protein</fullName>
    </submittedName>
</protein>
<dbReference type="OrthoDB" id="7168509at2"/>
<dbReference type="Pfam" id="PF17820">
    <property type="entry name" value="PDZ_6"/>
    <property type="match status" value="1"/>
</dbReference>
<dbReference type="Proteomes" id="UP000184509">
    <property type="component" value="Unassembled WGS sequence"/>
</dbReference>
<evidence type="ECO:0000313" key="4">
    <source>
        <dbReference type="Proteomes" id="UP000184509"/>
    </source>
</evidence>
<organism evidence="3 4">
    <name type="scientific">Bacteroides luti</name>
    <dbReference type="NCBI Taxonomy" id="1297750"/>
    <lineage>
        <taxon>Bacteria</taxon>
        <taxon>Pseudomonadati</taxon>
        <taxon>Bacteroidota</taxon>
        <taxon>Bacteroidia</taxon>
        <taxon>Bacteroidales</taxon>
        <taxon>Bacteroidaceae</taxon>
        <taxon>Bacteroides</taxon>
    </lineage>
</organism>
<dbReference type="GO" id="GO:0007165">
    <property type="term" value="P:signal transduction"/>
    <property type="evidence" value="ECO:0007669"/>
    <property type="project" value="TreeGrafter"/>
</dbReference>
<gene>
    <name evidence="3" type="ORF">SAMN05444405_12154</name>
</gene>
<name>A0A1M5GMJ8_9BACE</name>
<dbReference type="InterPro" id="IPR041489">
    <property type="entry name" value="PDZ_6"/>
</dbReference>
<sequence length="487" mass="54061">MKLNQWKLLVMLAAIASITFFTSCKDDDNKTKTEEKAATKTEKVTQFALDVLQEFYLWSSEIPKVDVTKIKDPIAMVDSIKYSADHWTTLTDDAAGLTSNFAGEGTSFGYSLGVYLFSYTSTQCYAVVQFVYPGTPAEKAGIKRGDLILQINSTNITTSNYTDLFYTSSITLGMASLSGNTISLNGTKIPLTASTMYQEPVNTYKVIDKGTYKIGYLCYTDYTLKSNQKLIDVFKSFKTAGVTDVVLDLRYNRGGYSLSAQLLSSILAPSSIVDGKQIYLQQTWNDKYAAYWKSKGTDLNEYYKDSYTYEDEDKNKVTLSTKDANMNLSKLYVLVSGNTASASEATITGLSPYISVTTIGEQTSGKYCGGIVFTPADIYENPDKDLDNWGIYSMVYRYSDKNGNTPCMPDGFTPTYKVEDNPFDGYSMGDEKEPLLAKALELITGIPSTKAKTKGLMFTPKVLKNSVNRSGKLHDKLIELPGRYQFK</sequence>
<evidence type="ECO:0000313" key="3">
    <source>
        <dbReference type="EMBL" id="SHG04923.1"/>
    </source>
</evidence>
<dbReference type="Pfam" id="PF03572">
    <property type="entry name" value="Peptidase_S41"/>
    <property type="match status" value="1"/>
</dbReference>
<dbReference type="GO" id="GO:0030288">
    <property type="term" value="C:outer membrane-bounded periplasmic space"/>
    <property type="evidence" value="ECO:0007669"/>
    <property type="project" value="TreeGrafter"/>
</dbReference>
<dbReference type="SUPFAM" id="SSF50156">
    <property type="entry name" value="PDZ domain-like"/>
    <property type="match status" value="1"/>
</dbReference>
<dbReference type="InterPro" id="IPR036034">
    <property type="entry name" value="PDZ_sf"/>
</dbReference>
<dbReference type="PROSITE" id="PS51257">
    <property type="entry name" value="PROKAR_LIPOPROTEIN"/>
    <property type="match status" value="1"/>
</dbReference>
<dbReference type="PANTHER" id="PTHR32060:SF30">
    <property type="entry name" value="CARBOXY-TERMINAL PROCESSING PROTEASE CTPA"/>
    <property type="match status" value="1"/>
</dbReference>
<dbReference type="Gene3D" id="3.90.226.10">
    <property type="entry name" value="2-enoyl-CoA Hydratase, Chain A, domain 1"/>
    <property type="match status" value="1"/>
</dbReference>
<dbReference type="InterPro" id="IPR029045">
    <property type="entry name" value="ClpP/crotonase-like_dom_sf"/>
</dbReference>
<dbReference type="GO" id="GO:0008236">
    <property type="term" value="F:serine-type peptidase activity"/>
    <property type="evidence" value="ECO:0007669"/>
    <property type="project" value="InterPro"/>
</dbReference>
<dbReference type="CDD" id="cd07561">
    <property type="entry name" value="Peptidase_S41_CPP_like"/>
    <property type="match status" value="1"/>
</dbReference>
<evidence type="ECO:0000259" key="2">
    <source>
        <dbReference type="PROSITE" id="PS50106"/>
    </source>
</evidence>
<dbReference type="Pfam" id="PF18294">
    <property type="entry name" value="Pept_S41_N"/>
    <property type="match status" value="1"/>
</dbReference>
<keyword evidence="1" id="KW-0732">Signal</keyword>
<dbReference type="STRING" id="1297750.SAMN05444405_12154"/>
<dbReference type="EMBL" id="FQTV01000021">
    <property type="protein sequence ID" value="SHG04923.1"/>
    <property type="molecule type" value="Genomic_DNA"/>
</dbReference>
<reference evidence="3 4" key="1">
    <citation type="submission" date="2016-11" db="EMBL/GenBank/DDBJ databases">
        <authorList>
            <person name="Jaros S."/>
            <person name="Januszkiewicz K."/>
            <person name="Wedrychowicz H."/>
        </authorList>
    </citation>
    <scope>NUCLEOTIDE SEQUENCE [LARGE SCALE GENOMIC DNA]</scope>
    <source>
        <strain evidence="3 4">DSM 26991</strain>
    </source>
</reference>
<keyword evidence="4" id="KW-1185">Reference proteome</keyword>
<dbReference type="RefSeq" id="WP_073403922.1">
    <property type="nucleotide sequence ID" value="NZ_FQTV01000021.1"/>
</dbReference>
<feature type="chain" id="PRO_5011979554" evidence="1">
    <location>
        <begin position="27"/>
        <end position="487"/>
    </location>
</feature>
<dbReference type="SMART" id="SM00228">
    <property type="entry name" value="PDZ"/>
    <property type="match status" value="1"/>
</dbReference>
<evidence type="ECO:0000256" key="1">
    <source>
        <dbReference type="SAM" id="SignalP"/>
    </source>
</evidence>
<dbReference type="GO" id="GO:0006508">
    <property type="term" value="P:proteolysis"/>
    <property type="evidence" value="ECO:0007669"/>
    <property type="project" value="InterPro"/>
</dbReference>